<dbReference type="EMBL" id="ASHM01009355">
    <property type="protein sequence ID" value="PNY17428.1"/>
    <property type="molecule type" value="Genomic_DNA"/>
</dbReference>
<dbReference type="CDD" id="cd04481">
    <property type="entry name" value="RPA1_DBD_B_like"/>
    <property type="match status" value="1"/>
</dbReference>
<dbReference type="STRING" id="57577.A0A2K3PQ62"/>
<dbReference type="AlphaFoldDB" id="A0A2K3PQ62"/>
<dbReference type="Pfam" id="PF02721">
    <property type="entry name" value="DUF223"/>
    <property type="match status" value="1"/>
</dbReference>
<proteinExistence type="predicted"/>
<accession>A0A2K3PQ62</accession>
<dbReference type="PANTHER" id="PTHR47165">
    <property type="entry name" value="OS03G0429900 PROTEIN"/>
    <property type="match status" value="1"/>
</dbReference>
<gene>
    <name evidence="2" type="ORF">L195_g014171</name>
</gene>
<dbReference type="SUPFAM" id="SSF50249">
    <property type="entry name" value="Nucleic acid-binding proteins"/>
    <property type="match status" value="2"/>
</dbReference>
<dbReference type="Proteomes" id="UP000236291">
    <property type="component" value="Unassembled WGS sequence"/>
</dbReference>
<reference evidence="2 3" key="2">
    <citation type="journal article" date="2017" name="Front. Plant Sci.">
        <title>Gene Classification and Mining of Molecular Markers Useful in Red Clover (Trifolium pratense) Breeding.</title>
        <authorList>
            <person name="Istvanek J."/>
            <person name="Dluhosova J."/>
            <person name="Dluhos P."/>
            <person name="Patkova L."/>
            <person name="Nedelnik J."/>
            <person name="Repkova J."/>
        </authorList>
    </citation>
    <scope>NUCLEOTIDE SEQUENCE [LARGE SCALE GENOMIC DNA]</scope>
    <source>
        <strain evidence="3">cv. Tatra</strain>
        <tissue evidence="2">Young leaves</tissue>
    </source>
</reference>
<evidence type="ECO:0000313" key="3">
    <source>
        <dbReference type="Proteomes" id="UP000236291"/>
    </source>
</evidence>
<feature type="domain" description="Replication protein A 70 kDa DNA-binding subunit B/D first OB fold" evidence="1">
    <location>
        <begin position="25"/>
        <end position="114"/>
    </location>
</feature>
<sequence length="339" mass="38765">MACIKGKSSCDNILSVRSSKTDGIYEVKVLKRWRVPDFFKLGMFDFIAMVLIDKHGHKIEAVIPEALLCVFDEHIVEGRVYRMSSLSVKLNIGHSLSTFHRYKFEFNKNTKVEPSGNCAIIPTYRLSLIGADDVLIKKEKKECYKYLVDVVGVITKVQHNKDFYPDGKVTRSVTFKLNDERKSFYCKLYGDLVDDFKDRVKCCFGGLPIVVLQFVRINYVQVQGVENVYKIHVNPATNELISFRSGSANYGGLLRSSYQPRLSDMLDFIKDYPVKTIAELKSDPELGTFIMNARMLDIVKIDPWWVKLTVEVEDETGYALVSSFDHVMAKLVVYDTSVR</sequence>
<dbReference type="Gene3D" id="2.40.50.140">
    <property type="entry name" value="Nucleic acid-binding proteins"/>
    <property type="match status" value="2"/>
</dbReference>
<dbReference type="CDD" id="cd04480">
    <property type="entry name" value="RPA1_DBD_A_like"/>
    <property type="match status" value="1"/>
</dbReference>
<feature type="non-terminal residue" evidence="2">
    <location>
        <position position="339"/>
    </location>
</feature>
<evidence type="ECO:0000313" key="2">
    <source>
        <dbReference type="EMBL" id="PNY17428.1"/>
    </source>
</evidence>
<name>A0A2K3PQ62_TRIPR</name>
<dbReference type="InterPro" id="IPR003871">
    <property type="entry name" value="RFA1B/D_OB_1st"/>
</dbReference>
<organism evidence="2 3">
    <name type="scientific">Trifolium pratense</name>
    <name type="common">Red clover</name>
    <dbReference type="NCBI Taxonomy" id="57577"/>
    <lineage>
        <taxon>Eukaryota</taxon>
        <taxon>Viridiplantae</taxon>
        <taxon>Streptophyta</taxon>
        <taxon>Embryophyta</taxon>
        <taxon>Tracheophyta</taxon>
        <taxon>Spermatophyta</taxon>
        <taxon>Magnoliopsida</taxon>
        <taxon>eudicotyledons</taxon>
        <taxon>Gunneridae</taxon>
        <taxon>Pentapetalae</taxon>
        <taxon>rosids</taxon>
        <taxon>fabids</taxon>
        <taxon>Fabales</taxon>
        <taxon>Fabaceae</taxon>
        <taxon>Papilionoideae</taxon>
        <taxon>50 kb inversion clade</taxon>
        <taxon>NPAAA clade</taxon>
        <taxon>Hologalegina</taxon>
        <taxon>IRL clade</taxon>
        <taxon>Trifolieae</taxon>
        <taxon>Trifolium</taxon>
    </lineage>
</organism>
<protein>
    <submittedName>
        <fullName evidence="2">Replication factor-A carboxy-terminal domain protein</fullName>
    </submittedName>
</protein>
<evidence type="ECO:0000259" key="1">
    <source>
        <dbReference type="Pfam" id="PF02721"/>
    </source>
</evidence>
<dbReference type="PANTHER" id="PTHR47165:SF4">
    <property type="entry name" value="OS03G0429900 PROTEIN"/>
    <property type="match status" value="1"/>
</dbReference>
<dbReference type="InterPro" id="IPR012340">
    <property type="entry name" value="NA-bd_OB-fold"/>
</dbReference>
<reference evidence="2 3" key="1">
    <citation type="journal article" date="2014" name="Am. J. Bot.">
        <title>Genome assembly and annotation for red clover (Trifolium pratense; Fabaceae).</title>
        <authorList>
            <person name="Istvanek J."/>
            <person name="Jaros M."/>
            <person name="Krenek A."/>
            <person name="Repkova J."/>
        </authorList>
    </citation>
    <scope>NUCLEOTIDE SEQUENCE [LARGE SCALE GENOMIC DNA]</scope>
    <source>
        <strain evidence="3">cv. Tatra</strain>
        <tissue evidence="2">Young leaves</tissue>
    </source>
</reference>
<comment type="caution">
    <text evidence="2">The sequence shown here is derived from an EMBL/GenBank/DDBJ whole genome shotgun (WGS) entry which is preliminary data.</text>
</comment>